<organism evidence="2">
    <name type="scientific">mine drainage metagenome</name>
    <dbReference type="NCBI Taxonomy" id="410659"/>
    <lineage>
        <taxon>unclassified sequences</taxon>
        <taxon>metagenomes</taxon>
        <taxon>ecological metagenomes</taxon>
    </lineage>
</organism>
<comment type="caution">
    <text evidence="2">The sequence shown here is derived from an EMBL/GenBank/DDBJ whole genome shotgun (WGS) entry which is preliminary data.</text>
</comment>
<evidence type="ECO:0000313" key="2">
    <source>
        <dbReference type="EMBL" id="EQD56059.1"/>
    </source>
</evidence>
<sequence length="92" mass="10214">MNVLKPHLQTTIWTLLERGATQREIHRITGIDRKTLRVYHQRWAGKRANSPGVATGPGEQTPPPWPPVPMAVASGTLSACEPHRGFIEAQLQ</sequence>
<evidence type="ECO:0000256" key="1">
    <source>
        <dbReference type="SAM" id="MobiDB-lite"/>
    </source>
</evidence>
<feature type="non-terminal residue" evidence="2">
    <location>
        <position position="92"/>
    </location>
</feature>
<gene>
    <name evidence="2" type="ORF">B1B_09088</name>
</gene>
<reference evidence="2" key="1">
    <citation type="submission" date="2013-08" db="EMBL/GenBank/DDBJ databases">
        <authorList>
            <person name="Mendez C."/>
            <person name="Richter M."/>
            <person name="Ferrer M."/>
            <person name="Sanchez J."/>
        </authorList>
    </citation>
    <scope>NUCLEOTIDE SEQUENCE</scope>
</reference>
<proteinExistence type="predicted"/>
<name>T1BS95_9ZZZZ</name>
<dbReference type="EMBL" id="AUZY01005962">
    <property type="protein sequence ID" value="EQD56059.1"/>
    <property type="molecule type" value="Genomic_DNA"/>
</dbReference>
<feature type="region of interest" description="Disordered" evidence="1">
    <location>
        <begin position="47"/>
        <end position="67"/>
    </location>
</feature>
<accession>T1BS95</accession>
<reference evidence="2" key="2">
    <citation type="journal article" date="2014" name="ISME J.">
        <title>Microbial stratification in low pH oxic and suboxic macroscopic growths along an acid mine drainage.</title>
        <authorList>
            <person name="Mendez-Garcia C."/>
            <person name="Mesa V."/>
            <person name="Sprenger R.R."/>
            <person name="Richter M."/>
            <person name="Diez M.S."/>
            <person name="Solano J."/>
            <person name="Bargiela R."/>
            <person name="Golyshina O.V."/>
            <person name="Manteca A."/>
            <person name="Ramos J.L."/>
            <person name="Gallego J.R."/>
            <person name="Llorente I."/>
            <person name="Martins Dos Santos V.A."/>
            <person name="Jensen O.N."/>
            <person name="Pelaez A.I."/>
            <person name="Sanchez J."/>
            <person name="Ferrer M."/>
        </authorList>
    </citation>
    <scope>NUCLEOTIDE SEQUENCE</scope>
</reference>
<dbReference type="AlphaFoldDB" id="T1BS95"/>
<protein>
    <submittedName>
        <fullName evidence="2">Integrase catalytic region</fullName>
    </submittedName>
</protein>